<feature type="region of interest" description="Disordered" evidence="1">
    <location>
        <begin position="48"/>
        <end position="69"/>
    </location>
</feature>
<feature type="compositionally biased region" description="Low complexity" evidence="1">
    <location>
        <begin position="48"/>
        <end position="58"/>
    </location>
</feature>
<name>Q7NYP2_CHRVO</name>
<dbReference type="Proteomes" id="UP000001424">
    <property type="component" value="Chromosome"/>
</dbReference>
<organism evidence="2 3">
    <name type="scientific">Chromobacterium violaceum (strain ATCC 12472 / DSM 30191 / JCM 1249 / CCUG 213 / NBRC 12614 / NCIMB 9131 / NCTC 9757 / MK)</name>
    <dbReference type="NCBI Taxonomy" id="243365"/>
    <lineage>
        <taxon>Bacteria</taxon>
        <taxon>Pseudomonadati</taxon>
        <taxon>Pseudomonadota</taxon>
        <taxon>Betaproteobacteria</taxon>
        <taxon>Neisseriales</taxon>
        <taxon>Chromobacteriaceae</taxon>
        <taxon>Chromobacterium</taxon>
    </lineage>
</organism>
<dbReference type="HOGENOM" id="CLU_191477_0_0_4"/>
<gene>
    <name evidence="2" type="ordered locus">CV_1231</name>
</gene>
<accession>Q7NYP2</accession>
<evidence type="ECO:0000313" key="2">
    <source>
        <dbReference type="EMBL" id="AAQ58906.1"/>
    </source>
</evidence>
<dbReference type="KEGG" id="cvi:CV_1231"/>
<evidence type="ECO:0000256" key="1">
    <source>
        <dbReference type="SAM" id="MobiDB-lite"/>
    </source>
</evidence>
<dbReference type="EMBL" id="AE016825">
    <property type="protein sequence ID" value="AAQ58906.1"/>
    <property type="molecule type" value="Genomic_DNA"/>
</dbReference>
<sequence>MKLVNDANRHPRREVAPNAGAWIETYAPVPLQAGDLVAPNAGAWIETSTPTWPRSTSRVAPNAGAWIET</sequence>
<proteinExistence type="predicted"/>
<protein>
    <submittedName>
        <fullName evidence="2">Uncharacterized protein</fullName>
    </submittedName>
</protein>
<reference evidence="2 3" key="1">
    <citation type="journal article" date="2003" name="Proc. Natl. Acad. Sci. U.S.A.">
        <title>The complete genome sequence of Chromobacterium violaceum reveals remarkable and exploitable bacterial adaptability.</title>
        <authorList>
            <person name="Vasconcelos A.T.R."/>
            <person name="de Almeida D.F."/>
            <person name="Almeida F.C."/>
            <person name="de Almeida L.G.P."/>
            <person name="de Almeida R."/>
            <person name="Goncalves J.A.A."/>
            <person name="Andrade E.M."/>
            <person name="Antonio R.V."/>
            <person name="Araripe J."/>
            <person name="de Araujo M.F.F."/>
            <person name="Filho S.A."/>
            <person name="Azevedo V."/>
            <person name="Batista A.J."/>
            <person name="Bataus L.A.M."/>
            <person name="Batista J.S."/>
            <person name="Belo A."/>
            <person name="vander Berg C."/>
            <person name="Blamey J."/>
            <person name="Bogo M."/>
            <person name="Bonato S."/>
            <person name="Bordignon J."/>
            <person name="Brito C.A."/>
            <person name="Brocchi M."/>
            <person name="Burity H.A."/>
            <person name="Camargo A.A."/>
            <person name="Cardoso D.D.P."/>
            <person name="Carneiro N.P."/>
            <person name="Carraro D.M."/>
            <person name="Carvalho C.M.B."/>
            <person name="Cascardo J.C.M."/>
            <person name="Cavada B.S."/>
            <person name="Chueire L.M.O."/>
            <person name="Pasa T.B.C."/>
            <person name="Duran N."/>
            <person name="Fagundes N."/>
            <person name="Falcao C.L."/>
            <person name="Fantinatti F."/>
            <person name="Farias I.P."/>
            <person name="Felipe M.S.S."/>
            <person name="Ferrari L.P."/>
            <person name="Ferro J.A."/>
            <person name="Ferro M.I.T."/>
            <person name="Franco G.R."/>
            <person name="Freitas N.S.A."/>
            <person name="Furlan L.R."/>
            <person name="Gazzinelli R.T."/>
            <person name="Gomes E.A."/>
            <person name="Goncalves P.R."/>
            <person name="Grangeiro T.B."/>
            <person name="Grattapaglia D."/>
            <person name="Grisard E.C."/>
            <person name="Guimaraes C.T."/>
            <person name="Hanna E.S."/>
            <person name="Hungria M."/>
            <person name="Jardim S.N."/>
            <person name="Laurino J."/>
            <person name="Leoi L.C.T."/>
            <person name="Fassarella L."/>
            <person name="Lima A."/>
            <person name="Loureiro M.F."/>
            <person name="Lyra M.C.P."/>
            <person name="Macedo M."/>
            <person name="Madeira H.M.F."/>
            <person name="Manfio G.P."/>
            <person name="Maranhao A.Q."/>
            <person name="Martins W.S."/>
            <person name="di Mauro S.M.Z."/>
            <person name="de Medeiros S.R.B."/>
            <person name="Meissner R.D.V."/>
            <person name="Menck C.F.M."/>
            <person name="Moreira M.A.M."/>
            <person name="Nascimento F.F."/>
            <person name="Nicolas M.F."/>
            <person name="Oliveira J.G."/>
            <person name="Oliveira S.C."/>
            <person name="Paixao R.F.C."/>
            <person name="Parente J.A."/>
            <person name="Pedrosa F.O."/>
            <person name="Pena S.J.D."/>
            <person name="Perreira J.O."/>
            <person name="Perreira M."/>
            <person name="Pinto L.S.R.C."/>
            <person name="Pinto L.S."/>
            <person name="Porto J.I.R."/>
            <person name="Potrich D.P."/>
            <person name="Neto C.E.R."/>
            <person name="Reis A.M.M."/>
            <person name="Rigo L.U."/>
            <person name="Rondinelli E."/>
            <person name="dos Santos E.B.P."/>
            <person name="Santos F.R."/>
            <person name="Schneider M.P.C."/>
            <person name="Seuanez H.N."/>
            <person name="Silva A.M.R."/>
            <person name="da Silva A.L.C."/>
            <person name="Silva D.W."/>
            <person name="Silva R."/>
            <person name="Simoes I.C."/>
            <person name="Simon D."/>
            <person name="Soares C.M.A."/>
            <person name="Soares R.B.A."/>
            <person name="Souza E.M."/>
            <person name="Souza K.R.L."/>
            <person name="Souza R.C."/>
            <person name="Steffens M.B.R."/>
            <person name="Steindel M."/>
            <person name="Teixeira S.R."/>
            <person name="Urmenyi T."/>
            <person name="Vettore A."/>
            <person name="Wassem R."/>
            <person name="Zaha A."/>
            <person name="Simpson A.J.G."/>
        </authorList>
    </citation>
    <scope>NUCLEOTIDE SEQUENCE [LARGE SCALE GENOMIC DNA]</scope>
    <source>
        <strain evidence="3">ATCC 12472 / DSM 30191 / JCM 1249 / NBRC 12614 / NCIMB 9131 / NCTC 9757</strain>
    </source>
</reference>
<evidence type="ECO:0000313" key="3">
    <source>
        <dbReference type="Proteomes" id="UP000001424"/>
    </source>
</evidence>
<keyword evidence="3" id="KW-1185">Reference proteome</keyword>
<dbReference type="AlphaFoldDB" id="Q7NYP2"/>